<dbReference type="Gene3D" id="3.40.1010.10">
    <property type="entry name" value="Cobalt-precorrin-4 Transmethylase, Domain 1"/>
    <property type="match status" value="1"/>
</dbReference>
<keyword evidence="3 6" id="KW-0489">Methyltransferase</keyword>
<dbReference type="InterPro" id="IPR014776">
    <property type="entry name" value="4pyrrole_Mease_sub2"/>
</dbReference>
<dbReference type="FunFam" id="3.40.1010.10:FF:000007">
    <property type="entry name" value="Ribosomal RNA small subunit methyltransferase I"/>
    <property type="match status" value="1"/>
</dbReference>
<comment type="catalytic activity">
    <reaction evidence="6">
        <text>cytidine(1402) in 16S rRNA + S-adenosyl-L-methionine = 2'-O-methylcytidine(1402) in 16S rRNA + S-adenosyl-L-homocysteine + H(+)</text>
        <dbReference type="Rhea" id="RHEA:42924"/>
        <dbReference type="Rhea" id="RHEA-COMP:10285"/>
        <dbReference type="Rhea" id="RHEA-COMP:10286"/>
        <dbReference type="ChEBI" id="CHEBI:15378"/>
        <dbReference type="ChEBI" id="CHEBI:57856"/>
        <dbReference type="ChEBI" id="CHEBI:59789"/>
        <dbReference type="ChEBI" id="CHEBI:74495"/>
        <dbReference type="ChEBI" id="CHEBI:82748"/>
        <dbReference type="EC" id="2.1.1.198"/>
    </reaction>
</comment>
<sequence>MSNERGVLYVVATPIGNRGDLSPRALEVLRGVDLIAAEDTRHSGPLLRDLGVRTPLRSMHEHNERQLLEGLLQRLEQGQDLALISDAGTPLISDPGFPLVRECHRRGLRVAPVPGPSAAICALSAAGLPSDRFLFQGFPPRGSSARRELFGRLQGETATLIFYESSHRIESSLADMVHGFGGQRPAVLARELTKRHETIRLATLERLLQLVRADADQRRGEFVVLVAGAPAAAAGEVSPEAERILEILLQELPVKQAAALTARITGEKKNPLYQRALRKGGDE</sequence>
<keyword evidence="2 6" id="KW-0698">rRNA processing</keyword>
<dbReference type="FunFam" id="3.30.950.10:FF:000002">
    <property type="entry name" value="Ribosomal RNA small subunit methyltransferase I"/>
    <property type="match status" value="1"/>
</dbReference>
<accession>A0A831WAA0</accession>
<dbReference type="PIRSF" id="PIRSF005917">
    <property type="entry name" value="MTase_YraL"/>
    <property type="match status" value="1"/>
</dbReference>
<protein>
    <recommendedName>
        <fullName evidence="6">Ribosomal RNA small subunit methyltransferase I</fullName>
        <ecNumber evidence="6">2.1.1.198</ecNumber>
    </recommendedName>
    <alternativeName>
        <fullName evidence="6">16S rRNA 2'-O-ribose C1402 methyltransferase</fullName>
    </alternativeName>
    <alternativeName>
        <fullName evidence="6">rRNA (cytidine-2'-O-)-methyltransferase RsmI</fullName>
    </alternativeName>
</protein>
<evidence type="ECO:0000256" key="6">
    <source>
        <dbReference type="HAMAP-Rule" id="MF_01877"/>
    </source>
</evidence>
<name>A0A831WAA0_9GAMM</name>
<evidence type="ECO:0000259" key="7">
    <source>
        <dbReference type="Pfam" id="PF00590"/>
    </source>
</evidence>
<dbReference type="InterPro" id="IPR014777">
    <property type="entry name" value="4pyrrole_Mease_sub1"/>
</dbReference>
<dbReference type="Pfam" id="PF23016">
    <property type="entry name" value="RsmI_C"/>
    <property type="match status" value="1"/>
</dbReference>
<dbReference type="Pfam" id="PF00590">
    <property type="entry name" value="TP_methylase"/>
    <property type="match status" value="1"/>
</dbReference>
<reference evidence="9" key="1">
    <citation type="journal article" date="2020" name="mSystems">
        <title>Genome- and Community-Level Interaction Insights into Carbon Utilization and Element Cycling Functions of Hydrothermarchaeota in Hydrothermal Sediment.</title>
        <authorList>
            <person name="Zhou Z."/>
            <person name="Liu Y."/>
            <person name="Xu W."/>
            <person name="Pan J."/>
            <person name="Luo Z.H."/>
            <person name="Li M."/>
        </authorList>
    </citation>
    <scope>NUCLEOTIDE SEQUENCE [LARGE SCALE GENOMIC DNA]</scope>
    <source>
        <strain evidence="9">HyVt-443</strain>
    </source>
</reference>
<evidence type="ECO:0000256" key="1">
    <source>
        <dbReference type="ARBA" id="ARBA00022490"/>
    </source>
</evidence>
<evidence type="ECO:0000256" key="5">
    <source>
        <dbReference type="ARBA" id="ARBA00022691"/>
    </source>
</evidence>
<evidence type="ECO:0000256" key="2">
    <source>
        <dbReference type="ARBA" id="ARBA00022552"/>
    </source>
</evidence>
<keyword evidence="1 6" id="KW-0963">Cytoplasm</keyword>
<dbReference type="PANTHER" id="PTHR46111:SF1">
    <property type="entry name" value="RIBOSOMAL RNA SMALL SUBUNIT METHYLTRANSFERASE I"/>
    <property type="match status" value="1"/>
</dbReference>
<dbReference type="Proteomes" id="UP000886251">
    <property type="component" value="Unassembled WGS sequence"/>
</dbReference>
<dbReference type="EMBL" id="DRKP01000191">
    <property type="protein sequence ID" value="HEB97805.1"/>
    <property type="molecule type" value="Genomic_DNA"/>
</dbReference>
<dbReference type="GO" id="GO:0005737">
    <property type="term" value="C:cytoplasm"/>
    <property type="evidence" value="ECO:0007669"/>
    <property type="project" value="UniProtKB-SubCell"/>
</dbReference>
<comment type="similarity">
    <text evidence="6">Belongs to the methyltransferase superfamily. RsmI family.</text>
</comment>
<comment type="subcellular location">
    <subcellularLocation>
        <location evidence="6">Cytoplasm</location>
    </subcellularLocation>
</comment>
<organism evidence="9">
    <name type="scientific">Sedimenticola thiotaurini</name>
    <dbReference type="NCBI Taxonomy" id="1543721"/>
    <lineage>
        <taxon>Bacteria</taxon>
        <taxon>Pseudomonadati</taxon>
        <taxon>Pseudomonadota</taxon>
        <taxon>Gammaproteobacteria</taxon>
        <taxon>Chromatiales</taxon>
        <taxon>Sedimenticolaceae</taxon>
        <taxon>Sedimenticola</taxon>
    </lineage>
</organism>
<dbReference type="GO" id="GO:0070677">
    <property type="term" value="F:rRNA (cytosine-2'-O-)-methyltransferase activity"/>
    <property type="evidence" value="ECO:0007669"/>
    <property type="project" value="UniProtKB-UniRule"/>
</dbReference>
<gene>
    <name evidence="6 9" type="primary">rsmI</name>
    <name evidence="9" type="ORF">ENI96_15410</name>
</gene>
<dbReference type="NCBIfam" id="TIGR00096">
    <property type="entry name" value="16S rRNA (cytidine(1402)-2'-O)-methyltransferase"/>
    <property type="match status" value="1"/>
</dbReference>
<dbReference type="EC" id="2.1.1.198" evidence="6"/>
<keyword evidence="5 6" id="KW-0949">S-adenosyl-L-methionine</keyword>
<comment type="function">
    <text evidence="6">Catalyzes the 2'-O-methylation of the ribose of cytidine 1402 (C1402) in 16S rRNA.</text>
</comment>
<evidence type="ECO:0000256" key="3">
    <source>
        <dbReference type="ARBA" id="ARBA00022603"/>
    </source>
</evidence>
<dbReference type="HAMAP" id="MF_01877">
    <property type="entry name" value="16SrRNA_methyltr_I"/>
    <property type="match status" value="1"/>
</dbReference>
<dbReference type="AlphaFoldDB" id="A0A831WAA0"/>
<keyword evidence="4 6" id="KW-0808">Transferase</keyword>
<feature type="domain" description="Tetrapyrrole methylase" evidence="7">
    <location>
        <begin position="8"/>
        <end position="207"/>
    </location>
</feature>
<dbReference type="PROSITE" id="PS01296">
    <property type="entry name" value="RSMI"/>
    <property type="match status" value="1"/>
</dbReference>
<dbReference type="CDD" id="cd11648">
    <property type="entry name" value="RsmI"/>
    <property type="match status" value="1"/>
</dbReference>
<dbReference type="InterPro" id="IPR053910">
    <property type="entry name" value="RsmI_HTH"/>
</dbReference>
<dbReference type="InterPro" id="IPR000878">
    <property type="entry name" value="4pyrrol_Mease"/>
</dbReference>
<evidence type="ECO:0000259" key="8">
    <source>
        <dbReference type="Pfam" id="PF23016"/>
    </source>
</evidence>
<feature type="domain" description="RsmI HTH" evidence="8">
    <location>
        <begin position="237"/>
        <end position="278"/>
    </location>
</feature>
<comment type="caution">
    <text evidence="9">The sequence shown here is derived from an EMBL/GenBank/DDBJ whole genome shotgun (WGS) entry which is preliminary data.</text>
</comment>
<proteinExistence type="inferred from homology"/>
<dbReference type="InterPro" id="IPR008189">
    <property type="entry name" value="rRNA_ssu_MeTfrase_I"/>
</dbReference>
<evidence type="ECO:0000313" key="9">
    <source>
        <dbReference type="EMBL" id="HEB97805.1"/>
    </source>
</evidence>
<dbReference type="Gene3D" id="3.30.950.10">
    <property type="entry name" value="Methyltransferase, Cobalt-precorrin-4 Transmethylase, Domain 2"/>
    <property type="match status" value="1"/>
</dbReference>
<dbReference type="SUPFAM" id="SSF53790">
    <property type="entry name" value="Tetrapyrrole methylase"/>
    <property type="match status" value="1"/>
</dbReference>
<dbReference type="InterPro" id="IPR018063">
    <property type="entry name" value="SAM_MeTrfase_RsmI_CS"/>
</dbReference>
<dbReference type="PANTHER" id="PTHR46111">
    <property type="entry name" value="RIBOSOMAL RNA SMALL SUBUNIT METHYLTRANSFERASE I"/>
    <property type="match status" value="1"/>
</dbReference>
<dbReference type="InterPro" id="IPR035996">
    <property type="entry name" value="4pyrrol_Methylase_sf"/>
</dbReference>
<evidence type="ECO:0000256" key="4">
    <source>
        <dbReference type="ARBA" id="ARBA00022679"/>
    </source>
</evidence>